<evidence type="ECO:0000313" key="1">
    <source>
        <dbReference type="Proteomes" id="UP000694863"/>
    </source>
</evidence>
<organism evidence="1 2">
    <name type="scientific">Echinops telfairi</name>
    <name type="common">Lesser hedgehog tenrec</name>
    <dbReference type="NCBI Taxonomy" id="9371"/>
    <lineage>
        <taxon>Eukaryota</taxon>
        <taxon>Metazoa</taxon>
        <taxon>Chordata</taxon>
        <taxon>Craniata</taxon>
        <taxon>Vertebrata</taxon>
        <taxon>Euteleostomi</taxon>
        <taxon>Mammalia</taxon>
        <taxon>Eutheria</taxon>
        <taxon>Afrotheria</taxon>
        <taxon>Tenrecidae</taxon>
        <taxon>Tenrecinae</taxon>
        <taxon>Echinops</taxon>
    </lineage>
</organism>
<dbReference type="RefSeq" id="XP_045151323.1">
    <property type="nucleotide sequence ID" value="XM_045295388.1"/>
</dbReference>
<sequence>MRGSGAPDHEPTALLAKALYDNLPDCSDELAFCRGDILTILEQHVPESEGWWKCVLRGRQGLAPANRLQMLTKAPTARPWPPHPGGLEVASPEEAYQVPSLLAPPPPGPVYEHMRSWVETRPPPSAQLYEIPDPPASARIICEKAQSFQKQVSITLPRPMVASLPMMPSQVYDVPTQRRAHPASTEPEKPQLYDIPTSPQKAILAPRGSQASKQGVPRASQAMQRGDYSTLPSPLKPAHTFDHLESPEKGSVTSSPLSSVVEEARPRPAPRFILAYGSLDSRSQSQQRYRDLSRQKKLSLPEIPSSDLPVPRDEGVSYKVPSSFLIPRVEQQNTKPNIYDIPKAMASAPQGAAELDKAAGVAEMCVDHSCPRLSAQVTASPEPDSLWASGSGSSRASLCSSTSTESSSSSSSEELPKELPVDPHTAKEMVTALQHKVALAVEGLLLFVSRKWRFRQFLEASLDAVHRAVDHTEESLREFLDFARGVRETASNLSDCSLQVRMKDQLHTISCSYQVLLETKQNLDRCHWSLEALVTDKVQNSPDDLERFVMAARMVPEDTKRFASMVIANGRLLFKQSSEKEEPQPWTVNSEHQLEKCTQSPQRETEPLQTCAPSDQQKENDPSHEGGMELGTSTCGQVPGPGVTLPLHLSQHCRLYFGALFKALGVLAGSLSHGQPPETFITHSKLVIVVGQKLVDALCKETQERDARNEVLRGSSHLCSLLRNVALATKDAALRHPSPAALQHLQAQAQKLEQHARHFRGVLE</sequence>
<proteinExistence type="predicted"/>
<accession>A0AC55DHU4</accession>
<evidence type="ECO:0000313" key="2">
    <source>
        <dbReference type="RefSeq" id="XP_045151323.1"/>
    </source>
</evidence>
<keyword evidence="1" id="KW-1185">Reference proteome</keyword>
<name>A0AC55DHU4_ECHTE</name>
<gene>
    <name evidence="2" type="primary">CASS4</name>
</gene>
<protein>
    <submittedName>
        <fullName evidence="2">Cas scaffolding protein family member 4</fullName>
    </submittedName>
</protein>
<reference evidence="2" key="1">
    <citation type="submission" date="2025-08" db="UniProtKB">
        <authorList>
            <consortium name="RefSeq"/>
        </authorList>
    </citation>
    <scope>IDENTIFICATION</scope>
</reference>
<dbReference type="Proteomes" id="UP000694863">
    <property type="component" value="Unplaced"/>
</dbReference>